<feature type="region of interest" description="Disordered" evidence="1">
    <location>
        <begin position="159"/>
        <end position="205"/>
    </location>
</feature>
<reference evidence="2" key="1">
    <citation type="submission" date="2023-03" db="EMBL/GenBank/DDBJ databases">
        <title>Massive genome expansion in bonnet fungi (Mycena s.s.) driven by repeated elements and novel gene families across ecological guilds.</title>
        <authorList>
            <consortium name="Lawrence Berkeley National Laboratory"/>
            <person name="Harder C.B."/>
            <person name="Miyauchi S."/>
            <person name="Viragh M."/>
            <person name="Kuo A."/>
            <person name="Thoen E."/>
            <person name="Andreopoulos B."/>
            <person name="Lu D."/>
            <person name="Skrede I."/>
            <person name="Drula E."/>
            <person name="Henrissat B."/>
            <person name="Morin E."/>
            <person name="Kohler A."/>
            <person name="Barry K."/>
            <person name="LaButti K."/>
            <person name="Morin E."/>
            <person name="Salamov A."/>
            <person name="Lipzen A."/>
            <person name="Mereny Z."/>
            <person name="Hegedus B."/>
            <person name="Baldrian P."/>
            <person name="Stursova M."/>
            <person name="Weitz H."/>
            <person name="Taylor A."/>
            <person name="Grigoriev I.V."/>
            <person name="Nagy L.G."/>
            <person name="Martin F."/>
            <person name="Kauserud H."/>
        </authorList>
    </citation>
    <scope>NUCLEOTIDE SEQUENCE</scope>
    <source>
        <strain evidence="2">CBHHK182m</strain>
    </source>
</reference>
<feature type="compositionally biased region" description="Polar residues" evidence="1">
    <location>
        <begin position="110"/>
        <end position="119"/>
    </location>
</feature>
<dbReference type="AlphaFoldDB" id="A0AAD7MXJ6"/>
<evidence type="ECO:0000313" key="2">
    <source>
        <dbReference type="EMBL" id="KAJ7736656.1"/>
    </source>
</evidence>
<comment type="caution">
    <text evidence="2">The sequence shown here is derived from an EMBL/GenBank/DDBJ whole genome shotgun (WGS) entry which is preliminary data.</text>
</comment>
<keyword evidence="3" id="KW-1185">Reference proteome</keyword>
<organism evidence="2 3">
    <name type="scientific">Mycena metata</name>
    <dbReference type="NCBI Taxonomy" id="1033252"/>
    <lineage>
        <taxon>Eukaryota</taxon>
        <taxon>Fungi</taxon>
        <taxon>Dikarya</taxon>
        <taxon>Basidiomycota</taxon>
        <taxon>Agaricomycotina</taxon>
        <taxon>Agaricomycetes</taxon>
        <taxon>Agaricomycetidae</taxon>
        <taxon>Agaricales</taxon>
        <taxon>Marasmiineae</taxon>
        <taxon>Mycenaceae</taxon>
        <taxon>Mycena</taxon>
    </lineage>
</organism>
<evidence type="ECO:0000313" key="3">
    <source>
        <dbReference type="Proteomes" id="UP001215598"/>
    </source>
</evidence>
<sequence>MNTHELRTKRNSKSRHRTRDSADRTPTPPTPLLAPPAARCVNARAPSAPVVPLCARTHIQYGFFAGARGLQASVCNGSDLRTIARNTAVFTRYGTHETYSLEGRTACSPSSPSYRSCTTRAAPRGHHRPPNLLGPRRFRLCWASSDLPEHSRTHLRRLLAPPRAQHAPSSSSAPARSHPDRTMYAGAPLSSIPKLATLRPRASPI</sequence>
<dbReference type="EMBL" id="JARKIB010000120">
    <property type="protein sequence ID" value="KAJ7736656.1"/>
    <property type="molecule type" value="Genomic_DNA"/>
</dbReference>
<feature type="region of interest" description="Disordered" evidence="1">
    <location>
        <begin position="110"/>
        <end position="130"/>
    </location>
</feature>
<feature type="compositionally biased region" description="Basic residues" evidence="1">
    <location>
        <begin position="9"/>
        <end position="18"/>
    </location>
</feature>
<dbReference type="Proteomes" id="UP001215598">
    <property type="component" value="Unassembled WGS sequence"/>
</dbReference>
<accession>A0AAD7MXJ6</accession>
<name>A0AAD7MXJ6_9AGAR</name>
<feature type="region of interest" description="Disordered" evidence="1">
    <location>
        <begin position="1"/>
        <end position="35"/>
    </location>
</feature>
<proteinExistence type="predicted"/>
<feature type="compositionally biased region" description="Low complexity" evidence="1">
    <location>
        <begin position="160"/>
        <end position="176"/>
    </location>
</feature>
<protein>
    <submittedName>
        <fullName evidence="2">Uncharacterized protein</fullName>
    </submittedName>
</protein>
<evidence type="ECO:0000256" key="1">
    <source>
        <dbReference type="SAM" id="MobiDB-lite"/>
    </source>
</evidence>
<gene>
    <name evidence="2" type="ORF">B0H16DRAFT_118624</name>
</gene>